<dbReference type="InterPro" id="IPR002168">
    <property type="entry name" value="Lipase_GDXG_HIS_AS"/>
</dbReference>
<comment type="similarity">
    <text evidence="2">Belongs to the 'GDXG' lipolytic enzyme family.</text>
</comment>
<dbReference type="Gene3D" id="3.40.50.1820">
    <property type="entry name" value="alpha/beta hydrolase"/>
    <property type="match status" value="1"/>
</dbReference>
<evidence type="ECO:0000256" key="2">
    <source>
        <dbReference type="ARBA" id="ARBA00010515"/>
    </source>
</evidence>
<comment type="similarity">
    <text evidence="1 6">Belongs to the type-B carboxylesterase/lipase family.</text>
</comment>
<organism evidence="8 9">
    <name type="scientific">Cinara cedri</name>
    <dbReference type="NCBI Taxonomy" id="506608"/>
    <lineage>
        <taxon>Eukaryota</taxon>
        <taxon>Metazoa</taxon>
        <taxon>Ecdysozoa</taxon>
        <taxon>Arthropoda</taxon>
        <taxon>Hexapoda</taxon>
        <taxon>Insecta</taxon>
        <taxon>Pterygota</taxon>
        <taxon>Neoptera</taxon>
        <taxon>Paraneoptera</taxon>
        <taxon>Hemiptera</taxon>
        <taxon>Sternorrhyncha</taxon>
        <taxon>Aphidomorpha</taxon>
        <taxon>Aphidoidea</taxon>
        <taxon>Aphididae</taxon>
        <taxon>Lachninae</taxon>
        <taxon>Cinara</taxon>
    </lineage>
</organism>
<dbReference type="OrthoDB" id="19653at2759"/>
<keyword evidence="9" id="KW-1185">Reference proteome</keyword>
<feature type="domain" description="Carboxylesterase type B" evidence="7">
    <location>
        <begin position="36"/>
        <end position="452"/>
    </location>
</feature>
<dbReference type="GO" id="GO:0052689">
    <property type="term" value="F:carboxylic ester hydrolase activity"/>
    <property type="evidence" value="ECO:0007669"/>
    <property type="project" value="UniProtKB-KW"/>
</dbReference>
<keyword evidence="5" id="KW-0325">Glycoprotein</keyword>
<dbReference type="PANTHER" id="PTHR43142:SF1">
    <property type="entry name" value="CARBOXYLIC ESTER HYDROLASE"/>
    <property type="match status" value="1"/>
</dbReference>
<evidence type="ECO:0000256" key="6">
    <source>
        <dbReference type="RuleBase" id="RU361235"/>
    </source>
</evidence>
<evidence type="ECO:0000313" key="8">
    <source>
        <dbReference type="EMBL" id="VVC34996.1"/>
    </source>
</evidence>
<accession>A0A5E4MW19</accession>
<sequence length="474" mass="53977">MSSQLSRAFVLWRFTAVVVFNKLAKYLSRIVPRKKMTVVIEQGTLEGLHYKTCVSKKPYVSFLGIPYAKPPIGDLRFKPPVKHPGWSGVLKAFSEGNACLQYDVLFTKKIVGSEDCLYLNIFIPQDEVLSDEKKSVMVFIHGGAFNLGSASTDLYCPDYLLDENVIVVSMNYRLNVLGFLNFGIDECPGNMGLKDQLFALKWVKANISVFGGDPDNITIFGESAGSASVHCHLLSPLSKGSFQRAIMQSGCIFNPWAFHEKHKEVAFKMAKKLGCKKDDPKEIVQFLLSVPAHDLVEYSKLKSKFEKDEDMEVLNYEFVPSVESDEVIENFFPAHPNVLIKSIFPVPIITGLNNMEGLIGFGEERVKDINDFKKTEEISKLLENKYNEEVINKIKNFYFNDNAHESEKNMLENICHMFSDIFFVKEFHRGFNQLLKQSVTPVYNYEFKFDGDINIFKKLLCFTRPKFLSLKGNN</sequence>
<evidence type="ECO:0000256" key="3">
    <source>
        <dbReference type="ARBA" id="ARBA00022487"/>
    </source>
</evidence>
<dbReference type="InterPro" id="IPR002018">
    <property type="entry name" value="CarbesteraseB"/>
</dbReference>
<dbReference type="SUPFAM" id="SSF53474">
    <property type="entry name" value="alpha/beta-Hydrolases"/>
    <property type="match status" value="1"/>
</dbReference>
<dbReference type="PANTHER" id="PTHR43142">
    <property type="entry name" value="CARBOXYLIC ESTER HYDROLASE"/>
    <property type="match status" value="1"/>
</dbReference>
<evidence type="ECO:0000256" key="4">
    <source>
        <dbReference type="ARBA" id="ARBA00022801"/>
    </source>
</evidence>
<proteinExistence type="inferred from homology"/>
<dbReference type="PROSITE" id="PS00122">
    <property type="entry name" value="CARBOXYLESTERASE_B_1"/>
    <property type="match status" value="1"/>
</dbReference>
<keyword evidence="4 6" id="KW-0378">Hydrolase</keyword>
<gene>
    <name evidence="8" type="ORF">CINCED_3A002934</name>
</gene>
<evidence type="ECO:0000259" key="7">
    <source>
        <dbReference type="Pfam" id="PF00135"/>
    </source>
</evidence>
<dbReference type="Pfam" id="PF00135">
    <property type="entry name" value="COesterase"/>
    <property type="match status" value="1"/>
</dbReference>
<name>A0A5E4MW19_9HEMI</name>
<evidence type="ECO:0000313" key="9">
    <source>
        <dbReference type="Proteomes" id="UP000325440"/>
    </source>
</evidence>
<dbReference type="Proteomes" id="UP000325440">
    <property type="component" value="Unassembled WGS sequence"/>
</dbReference>
<protein>
    <recommendedName>
        <fullName evidence="6">Carboxylic ester hydrolase</fullName>
        <ecNumber evidence="6">3.1.1.-</ecNumber>
    </recommendedName>
</protein>
<dbReference type="InterPro" id="IPR019826">
    <property type="entry name" value="Carboxylesterase_B_AS"/>
</dbReference>
<dbReference type="InterPro" id="IPR029058">
    <property type="entry name" value="AB_hydrolase_fold"/>
</dbReference>
<dbReference type="PROSITE" id="PS01173">
    <property type="entry name" value="LIPASE_GDXG_HIS"/>
    <property type="match status" value="1"/>
</dbReference>
<evidence type="ECO:0000256" key="1">
    <source>
        <dbReference type="ARBA" id="ARBA00005964"/>
    </source>
</evidence>
<reference evidence="8 9" key="1">
    <citation type="submission" date="2019-08" db="EMBL/GenBank/DDBJ databases">
        <authorList>
            <person name="Alioto T."/>
            <person name="Alioto T."/>
            <person name="Gomez Garrido J."/>
        </authorList>
    </citation>
    <scope>NUCLEOTIDE SEQUENCE [LARGE SCALE GENOMIC DNA]</scope>
</reference>
<keyword evidence="3" id="KW-0719">Serine esterase</keyword>
<dbReference type="EMBL" id="CABPRJ010001036">
    <property type="protein sequence ID" value="VVC34996.1"/>
    <property type="molecule type" value="Genomic_DNA"/>
</dbReference>
<dbReference type="EC" id="3.1.1.-" evidence="6"/>
<dbReference type="AlphaFoldDB" id="A0A5E4MW19"/>
<dbReference type="PROSITE" id="PS00941">
    <property type="entry name" value="CARBOXYLESTERASE_B_2"/>
    <property type="match status" value="1"/>
</dbReference>
<dbReference type="InterPro" id="IPR019819">
    <property type="entry name" value="Carboxylesterase_B_CS"/>
</dbReference>
<evidence type="ECO:0000256" key="5">
    <source>
        <dbReference type="ARBA" id="ARBA00023180"/>
    </source>
</evidence>